<gene>
    <name evidence="1" type="ORF">Q5Y73_01875</name>
</gene>
<dbReference type="EMBL" id="JAVAMP010000001">
    <property type="protein sequence ID" value="MDP5272847.1"/>
    <property type="molecule type" value="Genomic_DNA"/>
</dbReference>
<dbReference type="InterPro" id="IPR050275">
    <property type="entry name" value="PGM_Phosphatase"/>
</dbReference>
<keyword evidence="1" id="KW-0378">Hydrolase</keyword>
<dbReference type="SUPFAM" id="SSF53254">
    <property type="entry name" value="Phosphoglycerate mutase-like"/>
    <property type="match status" value="1"/>
</dbReference>
<dbReference type="PANTHER" id="PTHR48100:SF1">
    <property type="entry name" value="HISTIDINE PHOSPHATASE FAMILY PROTEIN-RELATED"/>
    <property type="match status" value="1"/>
</dbReference>
<reference evidence="1 2" key="1">
    <citation type="submission" date="2023-08" db="EMBL/GenBank/DDBJ databases">
        <authorList>
            <person name="Park J.-S."/>
        </authorList>
    </citation>
    <scope>NUCLEOTIDE SEQUENCE [LARGE SCALE GENOMIC DNA]</scope>
    <source>
        <strain evidence="1 2">2205SS18-9</strain>
    </source>
</reference>
<proteinExistence type="predicted"/>
<dbReference type="InterPro" id="IPR013078">
    <property type="entry name" value="His_Pase_superF_clade-1"/>
</dbReference>
<name>A0ABT9IU62_9BACL</name>
<dbReference type="CDD" id="cd07067">
    <property type="entry name" value="HP_PGM_like"/>
    <property type="match status" value="1"/>
</dbReference>
<dbReference type="GO" id="GO:0016787">
    <property type="term" value="F:hydrolase activity"/>
    <property type="evidence" value="ECO:0007669"/>
    <property type="project" value="UniProtKB-KW"/>
</dbReference>
<evidence type="ECO:0000313" key="1">
    <source>
        <dbReference type="EMBL" id="MDP5272847.1"/>
    </source>
</evidence>
<dbReference type="InterPro" id="IPR029033">
    <property type="entry name" value="His_PPase_superfam"/>
</dbReference>
<accession>A0ABT9IU62</accession>
<organism evidence="1 2">
    <name type="scientific">Chengkuizengella axinellae</name>
    <dbReference type="NCBI Taxonomy" id="3064388"/>
    <lineage>
        <taxon>Bacteria</taxon>
        <taxon>Bacillati</taxon>
        <taxon>Bacillota</taxon>
        <taxon>Bacilli</taxon>
        <taxon>Bacillales</taxon>
        <taxon>Paenibacillaceae</taxon>
        <taxon>Chengkuizengella</taxon>
    </lineage>
</organism>
<dbReference type="EC" id="3.1.3.-" evidence="1"/>
<dbReference type="RefSeq" id="WP_305990150.1">
    <property type="nucleotide sequence ID" value="NZ_JAVAMP010000001.1"/>
</dbReference>
<comment type="caution">
    <text evidence="1">The sequence shown here is derived from an EMBL/GenBank/DDBJ whole genome shotgun (WGS) entry which is preliminary data.</text>
</comment>
<dbReference type="Proteomes" id="UP001231941">
    <property type="component" value="Unassembled WGS sequence"/>
</dbReference>
<dbReference type="PANTHER" id="PTHR48100">
    <property type="entry name" value="BROAD-SPECIFICITY PHOSPHATASE YOR283W-RELATED"/>
    <property type="match status" value="1"/>
</dbReference>
<evidence type="ECO:0000313" key="2">
    <source>
        <dbReference type="Proteomes" id="UP001231941"/>
    </source>
</evidence>
<keyword evidence="2" id="KW-1185">Reference proteome</keyword>
<protein>
    <submittedName>
        <fullName evidence="1">Histidine phosphatase family protein</fullName>
        <ecNumber evidence="1">3.1.3.-</ecNumber>
    </submittedName>
</protein>
<dbReference type="Pfam" id="PF00300">
    <property type="entry name" value="His_Phos_1"/>
    <property type="match status" value="1"/>
</dbReference>
<sequence>MTTFYLLRHGEPDWDFKEERQLNAAMRDFVPLTANGVKQAEQVMEVHPYLSECEIIISSPYTRSLQTASLINRFLGKPLQVEFDLHEWIPDRWQAQNVQEIKELWNDYKKHDGCYPIGETRLWETKENIHNRTRGVLKKYTNYSKVIVVCHAVVISALLNISKDINLCGVHEFHLTINKNELGK</sequence>
<dbReference type="Gene3D" id="3.40.50.1240">
    <property type="entry name" value="Phosphoglycerate mutase-like"/>
    <property type="match status" value="1"/>
</dbReference>
<dbReference type="SMART" id="SM00855">
    <property type="entry name" value="PGAM"/>
    <property type="match status" value="1"/>
</dbReference>